<evidence type="ECO:0000256" key="4">
    <source>
        <dbReference type="ARBA" id="ARBA00022723"/>
    </source>
</evidence>
<dbReference type="GO" id="GO:0005886">
    <property type="term" value="C:plasma membrane"/>
    <property type="evidence" value="ECO:0007669"/>
    <property type="project" value="UniProtKB-SubCell"/>
</dbReference>
<dbReference type="PIRSF" id="PIRSF000018">
    <property type="entry name" value="Mb_ADH_cyt_c"/>
    <property type="match status" value="1"/>
</dbReference>
<dbReference type="PANTHER" id="PTHR35008">
    <property type="entry name" value="BLL4482 PROTEIN-RELATED"/>
    <property type="match status" value="1"/>
</dbReference>
<feature type="binding site" description="axial binding residue" evidence="10">
    <location>
        <position position="210"/>
    </location>
    <ligand>
        <name>heme c</name>
        <dbReference type="ChEBI" id="CHEBI:61717"/>
        <label>2</label>
    </ligand>
    <ligandPart>
        <name>Fe</name>
        <dbReference type="ChEBI" id="CHEBI:18248"/>
    </ligandPart>
</feature>
<dbReference type="GO" id="GO:0016614">
    <property type="term" value="F:oxidoreductase activity, acting on CH-OH group of donors"/>
    <property type="evidence" value="ECO:0007669"/>
    <property type="project" value="InterPro"/>
</dbReference>
<keyword evidence="2" id="KW-1003">Cell membrane</keyword>
<evidence type="ECO:0000313" key="12">
    <source>
        <dbReference type="EMBL" id="TCO41373.1"/>
    </source>
</evidence>
<feature type="binding site" description="covalent" evidence="9">
    <location>
        <position position="206"/>
    </location>
    <ligand>
        <name>heme c</name>
        <dbReference type="ChEBI" id="CHEBI:61717"/>
        <label>2</label>
    </ligand>
</feature>
<keyword evidence="7 10" id="KW-0408">Iron</keyword>
<gene>
    <name evidence="12" type="ORF">EV148_103293</name>
</gene>
<dbReference type="InterPro" id="IPR014353">
    <property type="entry name" value="Membr-bd_ADH_cyt_c"/>
</dbReference>
<comment type="subcellular location">
    <subcellularLocation>
        <location evidence="1">Cell membrane</location>
    </subcellularLocation>
</comment>
<dbReference type="PROSITE" id="PS51007">
    <property type="entry name" value="CYTC"/>
    <property type="match status" value="3"/>
</dbReference>
<dbReference type="Gene3D" id="1.10.760.10">
    <property type="entry name" value="Cytochrome c-like domain"/>
    <property type="match status" value="2"/>
</dbReference>
<evidence type="ECO:0000256" key="10">
    <source>
        <dbReference type="PIRSR" id="PIRSR000018-51"/>
    </source>
</evidence>
<dbReference type="Pfam" id="PF00034">
    <property type="entry name" value="Cytochrom_C"/>
    <property type="match status" value="1"/>
</dbReference>
<feature type="binding site" description="covalent" evidence="9">
    <location>
        <position position="209"/>
    </location>
    <ligand>
        <name>heme c</name>
        <dbReference type="ChEBI" id="CHEBI:61717"/>
        <label>2</label>
    </ligand>
</feature>
<reference evidence="12 13" key="1">
    <citation type="journal article" date="2015" name="Stand. Genomic Sci.">
        <title>Genomic Encyclopedia of Bacterial and Archaeal Type Strains, Phase III: the genomes of soil and plant-associated and newly described type strains.</title>
        <authorList>
            <person name="Whitman W.B."/>
            <person name="Woyke T."/>
            <person name="Klenk H.P."/>
            <person name="Zhou Y."/>
            <person name="Lilburn T.G."/>
            <person name="Beck B.J."/>
            <person name="De Vos P."/>
            <person name="Vandamme P."/>
            <person name="Eisen J.A."/>
            <person name="Garrity G."/>
            <person name="Hugenholtz P."/>
            <person name="Kyrpides N.C."/>
        </authorList>
    </citation>
    <scope>NUCLEOTIDE SEQUENCE [LARGE SCALE GENOMIC DNA]</scope>
    <source>
        <strain evidence="12 13">A3</strain>
    </source>
</reference>
<dbReference type="InterPro" id="IPR036909">
    <property type="entry name" value="Cyt_c-like_dom_sf"/>
</dbReference>
<proteinExistence type="predicted"/>
<dbReference type="OrthoDB" id="9811281at2"/>
<organism evidence="12 13">
    <name type="scientific">Dokdonella fugitiva</name>
    <dbReference type="NCBI Taxonomy" id="328517"/>
    <lineage>
        <taxon>Bacteria</taxon>
        <taxon>Pseudomonadati</taxon>
        <taxon>Pseudomonadota</taxon>
        <taxon>Gammaproteobacteria</taxon>
        <taxon>Lysobacterales</taxon>
        <taxon>Rhodanobacteraceae</taxon>
        <taxon>Dokdonella</taxon>
    </lineage>
</organism>
<feature type="binding site" description="covalent" evidence="9">
    <location>
        <position position="66"/>
    </location>
    <ligand>
        <name>heme c</name>
        <dbReference type="ChEBI" id="CHEBI:61717"/>
        <label>1</label>
    </ligand>
</feature>
<dbReference type="AlphaFoldDB" id="A0A4R2IA85"/>
<accession>A0A4R2IA85</accession>
<dbReference type="RefSeq" id="WP_131996374.1">
    <property type="nucleotide sequence ID" value="NZ_SLWQ01000003.1"/>
</dbReference>
<dbReference type="InterPro" id="IPR051459">
    <property type="entry name" value="Cytochrome_c-type_DH"/>
</dbReference>
<evidence type="ECO:0000256" key="7">
    <source>
        <dbReference type="ARBA" id="ARBA00023004"/>
    </source>
</evidence>
<keyword evidence="8" id="KW-0472">Membrane</keyword>
<keyword evidence="13" id="KW-1185">Reference proteome</keyword>
<evidence type="ECO:0000256" key="3">
    <source>
        <dbReference type="ARBA" id="ARBA00022617"/>
    </source>
</evidence>
<evidence type="ECO:0000313" key="13">
    <source>
        <dbReference type="Proteomes" id="UP000294862"/>
    </source>
</evidence>
<evidence type="ECO:0000256" key="8">
    <source>
        <dbReference type="ARBA" id="ARBA00023136"/>
    </source>
</evidence>
<keyword evidence="3 9" id="KW-0349">Heme</keyword>
<evidence type="ECO:0000256" key="9">
    <source>
        <dbReference type="PIRSR" id="PIRSR000018-50"/>
    </source>
</evidence>
<comment type="cofactor">
    <cofactor evidence="9">
        <name>heme c</name>
        <dbReference type="ChEBI" id="CHEBI:61717"/>
    </cofactor>
    <text evidence="9">Binds 3 heme c groups covalently per subunit.</text>
</comment>
<dbReference type="InterPro" id="IPR009056">
    <property type="entry name" value="Cyt_c-like_dom"/>
</dbReference>
<evidence type="ECO:0000256" key="1">
    <source>
        <dbReference type="ARBA" id="ARBA00004236"/>
    </source>
</evidence>
<feature type="binding site" description="axial binding residue" evidence="10">
    <location>
        <position position="330"/>
    </location>
    <ligand>
        <name>heme c</name>
        <dbReference type="ChEBI" id="CHEBI:61717"/>
        <label>3</label>
    </ligand>
    <ligandPart>
        <name>Fe</name>
        <dbReference type="ChEBI" id="CHEBI:18248"/>
    </ligandPart>
</feature>
<dbReference type="PANTHER" id="PTHR35008:SF8">
    <property type="entry name" value="ALCOHOL DEHYDROGENASE CYTOCHROME C SUBUNIT"/>
    <property type="match status" value="1"/>
</dbReference>
<comment type="caution">
    <text evidence="12">The sequence shown here is derived from an EMBL/GenBank/DDBJ whole genome shotgun (WGS) entry which is preliminary data.</text>
</comment>
<dbReference type="GO" id="GO:0020037">
    <property type="term" value="F:heme binding"/>
    <property type="evidence" value="ECO:0007669"/>
    <property type="project" value="InterPro"/>
</dbReference>
<keyword evidence="5" id="KW-0732">Signal</keyword>
<feature type="binding site" description="axial binding residue" evidence="10">
    <location>
        <position position="70"/>
    </location>
    <ligand>
        <name>heme c</name>
        <dbReference type="ChEBI" id="CHEBI:61717"/>
        <label>1</label>
    </ligand>
    <ligandPart>
        <name>Fe</name>
        <dbReference type="ChEBI" id="CHEBI:18248"/>
    </ligandPart>
</feature>
<feature type="binding site" description="covalent" evidence="9">
    <location>
        <position position="69"/>
    </location>
    <ligand>
        <name>heme c</name>
        <dbReference type="ChEBI" id="CHEBI:61717"/>
        <label>1</label>
    </ligand>
</feature>
<feature type="binding site" description="covalent" evidence="9">
    <location>
        <position position="326"/>
    </location>
    <ligand>
        <name>heme c</name>
        <dbReference type="ChEBI" id="CHEBI:61717"/>
        <label>3</label>
    </ligand>
</feature>
<dbReference type="GO" id="GO:0009055">
    <property type="term" value="F:electron transfer activity"/>
    <property type="evidence" value="ECO:0007669"/>
    <property type="project" value="InterPro"/>
</dbReference>
<sequence>MSLRRVLFVLAWLVLPCALAAIAIAAVLFARQGGVEPYRMPHTDRVVAADAATLARGDYLARIGNCRACHTTRGGTPFAGGRAFATGIGTVYSTNITPDREHGIGDWSADEFAHVMRHGVSRRGALYPVFPYAHFAEVADADLDAIYAWLRTQPASASEPPSNRLEPPADSRRALVGWRMLHYRPRDARIDPNDRGRYLVEGLGHCAMCHSARGERGSLPPEGHFAGGRIPGIGWYAPPLDRMQLARYSDGELADYLRTGTSAHGSAYGPMAEVVYASLRALTPDDALAIARHLKQVAPAPLRAPVGTEAGNDPGSKGVQVYAHACADCHGKDGEGKPGAYPPLQGSVAASAPDATNALRLVLYGGMPVALDDGPRPHSMPPFVQQLDADEIAAVVNYLRRRWGGRDSALTAQDVEAMQGIVVD</sequence>
<feature type="domain" description="Cytochrome c" evidence="11">
    <location>
        <begin position="52"/>
        <end position="154"/>
    </location>
</feature>
<evidence type="ECO:0000259" key="11">
    <source>
        <dbReference type="PROSITE" id="PS51007"/>
    </source>
</evidence>
<evidence type="ECO:0000256" key="2">
    <source>
        <dbReference type="ARBA" id="ARBA00022475"/>
    </source>
</evidence>
<dbReference type="SUPFAM" id="SSF46626">
    <property type="entry name" value="Cytochrome c"/>
    <property type="match status" value="3"/>
</dbReference>
<dbReference type="Proteomes" id="UP000294862">
    <property type="component" value="Unassembled WGS sequence"/>
</dbReference>
<name>A0A4R2IA85_9GAMM</name>
<feature type="domain" description="Cytochrome c" evidence="11">
    <location>
        <begin position="313"/>
        <end position="403"/>
    </location>
</feature>
<protein>
    <submittedName>
        <fullName evidence="12">Cytochrome c</fullName>
    </submittedName>
</protein>
<dbReference type="GO" id="GO:0005506">
    <property type="term" value="F:iron ion binding"/>
    <property type="evidence" value="ECO:0007669"/>
    <property type="project" value="InterPro"/>
</dbReference>
<keyword evidence="4 10" id="KW-0479">Metal-binding</keyword>
<feature type="domain" description="Cytochrome c" evidence="11">
    <location>
        <begin position="191"/>
        <end position="298"/>
    </location>
</feature>
<keyword evidence="6" id="KW-0677">Repeat</keyword>
<feature type="binding site" description="covalent" evidence="9">
    <location>
        <position position="329"/>
    </location>
    <ligand>
        <name>heme c</name>
        <dbReference type="ChEBI" id="CHEBI:61717"/>
        <label>3</label>
    </ligand>
</feature>
<dbReference type="EMBL" id="SLWQ01000003">
    <property type="protein sequence ID" value="TCO41373.1"/>
    <property type="molecule type" value="Genomic_DNA"/>
</dbReference>
<evidence type="ECO:0000256" key="5">
    <source>
        <dbReference type="ARBA" id="ARBA00022729"/>
    </source>
</evidence>
<evidence type="ECO:0000256" key="6">
    <source>
        <dbReference type="ARBA" id="ARBA00022737"/>
    </source>
</evidence>